<proteinExistence type="inferred from homology"/>
<keyword evidence="13" id="KW-0472">Membrane</keyword>
<keyword evidence="8 15" id="KW-0413">Isomerase</keyword>
<dbReference type="InterPro" id="IPR036291">
    <property type="entry name" value="NAD(P)-bd_dom_sf"/>
</dbReference>
<keyword evidence="7" id="KW-0520">NAD</keyword>
<dbReference type="PANTHER" id="PTHR43725">
    <property type="entry name" value="UDP-GLUCOSE 4-EPIMERASE"/>
    <property type="match status" value="1"/>
</dbReference>
<gene>
    <name evidence="15" type="primary">galE</name>
    <name evidence="15" type="ORF">IAI60_11460</name>
</gene>
<evidence type="ECO:0000256" key="5">
    <source>
        <dbReference type="ARBA" id="ARBA00013189"/>
    </source>
</evidence>
<evidence type="ECO:0000256" key="10">
    <source>
        <dbReference type="ARBA" id="ARBA00031367"/>
    </source>
</evidence>
<dbReference type="Proteomes" id="UP001518990">
    <property type="component" value="Unassembled WGS sequence"/>
</dbReference>
<comment type="cofactor">
    <cofactor evidence="2">
        <name>NAD(+)</name>
        <dbReference type="ChEBI" id="CHEBI:57540"/>
    </cofactor>
</comment>
<dbReference type="EC" id="5.1.3.2" evidence="5"/>
<reference evidence="15 16" key="1">
    <citation type="submission" date="2020-09" db="EMBL/GenBank/DDBJ databases">
        <title>Roseomonas.</title>
        <authorList>
            <person name="Zhu W."/>
        </authorList>
    </citation>
    <scope>NUCLEOTIDE SEQUENCE [LARGE SCALE GENOMIC DNA]</scope>
    <source>
        <strain evidence="15 16">1311</strain>
    </source>
</reference>
<dbReference type="PANTHER" id="PTHR43725:SF53">
    <property type="entry name" value="UDP-ARABINOSE 4-EPIMERASE 1"/>
    <property type="match status" value="1"/>
</dbReference>
<comment type="caution">
    <text evidence="15">The sequence shown here is derived from an EMBL/GenBank/DDBJ whole genome shotgun (WGS) entry which is preliminary data.</text>
</comment>
<evidence type="ECO:0000256" key="11">
    <source>
        <dbReference type="ARBA" id="ARBA00033067"/>
    </source>
</evidence>
<dbReference type="CDD" id="cd05247">
    <property type="entry name" value="UDP_G4E_1_SDR_e"/>
    <property type="match status" value="1"/>
</dbReference>
<evidence type="ECO:0000256" key="3">
    <source>
        <dbReference type="ARBA" id="ARBA00004947"/>
    </source>
</evidence>
<keyword evidence="13" id="KW-0812">Transmembrane</keyword>
<evidence type="ECO:0000256" key="1">
    <source>
        <dbReference type="ARBA" id="ARBA00000083"/>
    </source>
</evidence>
<feature type="domain" description="NAD-dependent epimerase/dehydratase" evidence="14">
    <location>
        <begin position="79"/>
        <end position="326"/>
    </location>
</feature>
<evidence type="ECO:0000256" key="2">
    <source>
        <dbReference type="ARBA" id="ARBA00001911"/>
    </source>
</evidence>
<feature type="region of interest" description="Disordered" evidence="12">
    <location>
        <begin position="35"/>
        <end position="66"/>
    </location>
</feature>
<dbReference type="NCBIfam" id="TIGR01179">
    <property type="entry name" value="galE"/>
    <property type="match status" value="1"/>
</dbReference>
<organism evidence="15 16">
    <name type="scientific">Roseomonas marmotae</name>
    <dbReference type="NCBI Taxonomy" id="2768161"/>
    <lineage>
        <taxon>Bacteria</taxon>
        <taxon>Pseudomonadati</taxon>
        <taxon>Pseudomonadota</taxon>
        <taxon>Alphaproteobacteria</taxon>
        <taxon>Acetobacterales</taxon>
        <taxon>Roseomonadaceae</taxon>
        <taxon>Roseomonas</taxon>
    </lineage>
</organism>
<comment type="similarity">
    <text evidence="4">Belongs to the NAD(P)-dependent epimerase/dehydratase family.</text>
</comment>
<keyword evidence="13" id="KW-1133">Transmembrane helix</keyword>
<evidence type="ECO:0000256" key="12">
    <source>
        <dbReference type="SAM" id="MobiDB-lite"/>
    </source>
</evidence>
<dbReference type="InterPro" id="IPR005886">
    <property type="entry name" value="UDP_G4E"/>
</dbReference>
<evidence type="ECO:0000256" key="6">
    <source>
        <dbReference type="ARBA" id="ARBA00018569"/>
    </source>
</evidence>
<dbReference type="Gene3D" id="3.40.50.720">
    <property type="entry name" value="NAD(P)-binding Rossmann-like Domain"/>
    <property type="match status" value="1"/>
</dbReference>
<evidence type="ECO:0000259" key="14">
    <source>
        <dbReference type="Pfam" id="PF01370"/>
    </source>
</evidence>
<protein>
    <recommendedName>
        <fullName evidence="6">UDP-glucose 4-epimerase</fullName>
        <ecNumber evidence="5">5.1.3.2</ecNumber>
    </recommendedName>
    <alternativeName>
        <fullName evidence="11">Galactowaldenase</fullName>
    </alternativeName>
    <alternativeName>
        <fullName evidence="10">UDP-galactose 4-epimerase</fullName>
    </alternativeName>
</protein>
<evidence type="ECO:0000256" key="9">
    <source>
        <dbReference type="ARBA" id="ARBA00023277"/>
    </source>
</evidence>
<dbReference type="Gene3D" id="3.90.25.10">
    <property type="entry name" value="UDP-galactose 4-epimerase, domain 1"/>
    <property type="match status" value="1"/>
</dbReference>
<dbReference type="EMBL" id="JACTNF010000010">
    <property type="protein sequence ID" value="MBO1075226.1"/>
    <property type="molecule type" value="Genomic_DNA"/>
</dbReference>
<keyword evidence="9" id="KW-0119">Carbohydrate metabolism</keyword>
<dbReference type="GO" id="GO:0003978">
    <property type="term" value="F:UDP-glucose 4-epimerase activity"/>
    <property type="evidence" value="ECO:0007669"/>
    <property type="project" value="UniProtKB-EC"/>
</dbReference>
<comment type="pathway">
    <text evidence="3">Carbohydrate metabolism; galactose metabolism.</text>
</comment>
<evidence type="ECO:0000256" key="13">
    <source>
        <dbReference type="SAM" id="Phobius"/>
    </source>
</evidence>
<name>A0ABS3KCP0_9PROT</name>
<evidence type="ECO:0000256" key="8">
    <source>
        <dbReference type="ARBA" id="ARBA00023235"/>
    </source>
</evidence>
<evidence type="ECO:0000256" key="7">
    <source>
        <dbReference type="ARBA" id="ARBA00023027"/>
    </source>
</evidence>
<dbReference type="SUPFAM" id="SSF51735">
    <property type="entry name" value="NAD(P)-binding Rossmann-fold domains"/>
    <property type="match status" value="1"/>
</dbReference>
<evidence type="ECO:0000313" key="16">
    <source>
        <dbReference type="Proteomes" id="UP001518990"/>
    </source>
</evidence>
<comment type="catalytic activity">
    <reaction evidence="1">
        <text>UDP-alpha-D-glucose = UDP-alpha-D-galactose</text>
        <dbReference type="Rhea" id="RHEA:22168"/>
        <dbReference type="ChEBI" id="CHEBI:58885"/>
        <dbReference type="ChEBI" id="CHEBI:66914"/>
        <dbReference type="EC" id="5.1.3.2"/>
    </reaction>
</comment>
<feature type="transmembrane region" description="Helical" evidence="13">
    <location>
        <begin position="74"/>
        <end position="96"/>
    </location>
</feature>
<keyword evidence="16" id="KW-1185">Reference proteome</keyword>
<sequence length="445" mass="48424">MRAHDSPQRHRRGGQGHRIRVAGRRLRRPGIRFFRPVKPSTNRNFPAPSPLFPSRQNSAGKVASSGHGQRSRRILARFLVSGGAGYVGSHVVLALLRRGDDVVVIDNLCQGHRAAVPDEAEFIHLDLAERKDVAAVFASGRFDGVLHFAALSLVGESMREPMRYIAENVSNTAWLIDAAARAGCLRFVLSSTAALFGYPERTPIDEYSRIDPVSAYGESKLMAERALDWAERIHAVRSASLRYFNAAGADPDGSIGEDHDPETHLIPLAIKAALGLAPPLTVHGTDYLTPDGTCIRDYVHVADLADAHLRVLEYLRHGQSCRFNIGGGKGHSVREVMQAVERIGGRPVPHRSGPRRPGDPPVLVASSERLRQETGWTPRHSGLDDIIRTAWAWHSGHPRGFGDKGRDCVRAAAPGSEKILELWGRDAAATPTYNGTATLAQGGKG</sequence>
<evidence type="ECO:0000256" key="4">
    <source>
        <dbReference type="ARBA" id="ARBA00007637"/>
    </source>
</evidence>
<evidence type="ECO:0000313" key="15">
    <source>
        <dbReference type="EMBL" id="MBO1075226.1"/>
    </source>
</evidence>
<accession>A0ABS3KCP0</accession>
<dbReference type="InterPro" id="IPR001509">
    <property type="entry name" value="Epimerase_deHydtase"/>
</dbReference>
<dbReference type="Pfam" id="PF01370">
    <property type="entry name" value="Epimerase"/>
    <property type="match status" value="1"/>
</dbReference>